<dbReference type="PANTHER" id="PTHR43875:SF1">
    <property type="entry name" value="OSMOPROTECTIVE COMPOUNDS UPTAKE ATP-BINDING PROTEIN GGTA"/>
    <property type="match status" value="1"/>
</dbReference>
<evidence type="ECO:0000256" key="5">
    <source>
        <dbReference type="ARBA" id="ARBA00022840"/>
    </source>
</evidence>
<dbReference type="InterPro" id="IPR027417">
    <property type="entry name" value="P-loop_NTPase"/>
</dbReference>
<dbReference type="CDD" id="cd06261">
    <property type="entry name" value="TM_PBP2"/>
    <property type="match status" value="2"/>
</dbReference>
<comment type="caution">
    <text evidence="11">The sequence shown here is derived from an EMBL/GenBank/DDBJ whole genome shotgun (WGS) entry which is preliminary data.</text>
</comment>
<evidence type="ECO:0000313" key="11">
    <source>
        <dbReference type="EMBL" id="CAJ1411239.1"/>
    </source>
</evidence>
<dbReference type="SUPFAM" id="SSF52540">
    <property type="entry name" value="P-loop containing nucleoside triphosphate hydrolases"/>
    <property type="match status" value="1"/>
</dbReference>
<evidence type="ECO:0000256" key="7">
    <source>
        <dbReference type="ARBA" id="ARBA00023136"/>
    </source>
</evidence>
<comment type="subcellular location">
    <subcellularLocation>
        <location evidence="1">Membrane</location>
        <topology evidence="1">Multi-pass membrane protein</topology>
    </subcellularLocation>
</comment>
<feature type="domain" description="ABC transmembrane type-1" evidence="10">
    <location>
        <begin position="382"/>
        <end position="586"/>
    </location>
</feature>
<keyword evidence="4" id="KW-0547">Nucleotide-binding</keyword>
<feature type="transmembrane region" description="Helical" evidence="8">
    <location>
        <begin position="330"/>
        <end position="357"/>
    </location>
</feature>
<accession>A0AA36JSY4</accession>
<keyword evidence="12" id="KW-1185">Reference proteome</keyword>
<dbReference type="Pfam" id="PF01261">
    <property type="entry name" value="AP_endonuc_2"/>
    <property type="match status" value="1"/>
</dbReference>
<dbReference type="InterPro" id="IPR013022">
    <property type="entry name" value="Xyl_isomerase-like_TIM-brl"/>
</dbReference>
<sequence>MTPPLLGLEQVTIGYGELTVVHDVTLALRQGEFVSILGPSGCGKSTLLRAIAGFVPVKSGQISLNGEDVTRQPPEDRDVGIVFQNYALFPTMSVFENIAFGLRVAGTGSRDIRVKVDAIAEVAGILDQLPKRPAELSGGQQQRVAIARSLIMGTKVLLFDEPLSNLDAKVRQTMRREIRRLQAELGFTALFVTHDQDEALSMSDRIVVLNGGRVEQAGTAREIYRSPQTAFVCHFIGAANALLPASAARLFPKLHLQTGESAHVRCEDLKLVDRAHPDAVEARLETLDFTGREATLTCCLGEERLDVIIAGHLVDDDLEPGKALYLAARLLLGLCGVVWFLLTFLIFPLIAGLSVAFPGADSKGLFILAEELSAARRVREAVANTAWMTLATVFTVTVVGVLQVMFLDYFAIRGRSLLKIGFAVPLVFGSVVAAAGYRFVFGQTGSVTAVLTWLFPDLGSDWFEGFWAVLYAHTFLMTGLHYLFLRAALRRVDYSTVEAARSLGAKEHTILLRVVLPAVMPTLIAVTLLLTDTAMASFAVPEILGGRDFHMLSQMILKLNSLRRQDLAVILAMMFGVIVMSLIIASQIVEQRGRFTGGAKVPVPIQLKTIRNPVWNGIAHGIAYLFLAANVLPVLTVVLFSFAPAASIGVEIIPSSLSLQNYLKVFTDADVLQPLLNSVQMSGLAVFFGLAITLFSVPVMLKYDNWAARTLDLSFFLPWFLPGVLLAVGMILAFDTPNALVGGAILLGNWWIVPAAYTVIIMPLMVRFLRAAFVGIDPHYGEAAQSLGASALYRFRRISLPLILPTVVLLAGLKFNDLMTEYPVSAFLFNVNNRPLLLAIVDGARSADPEQRAVNLVYVTLIMAASMVIIVLAESTRMSELCITVWHWPSEPRWFDDGLKKDLALIREAGFTHLNWNPDAGSSYWYTDAEIAFIARTLKEAGLQMHSVHATNGINPVTEFTGKGMGARAETMERRMDYTSPNDWQRRAGVELIRNRIDLAVATASPNVVLHLDVTDEAFATSAATDVFFKPVFDSFDELSSLCRETGVVIAIENLFGKADGDNWLAALGLLFERYGADVLGLCYDSGHWELQEPGKLSVLHRFGNRLVATHLHDNWGIRDDHLLPGDGRLDWDAIIQAIAATPYKPPLNFETPKDRYAVSAQAFYRRAATIARDLEQKLASARAG</sequence>
<dbReference type="PANTHER" id="PTHR43875">
    <property type="entry name" value="MALTODEXTRIN IMPORT ATP-BINDING PROTEIN MSMX"/>
    <property type="match status" value="1"/>
</dbReference>
<dbReference type="GO" id="GO:0016887">
    <property type="term" value="F:ATP hydrolysis activity"/>
    <property type="evidence" value="ECO:0007669"/>
    <property type="project" value="InterPro"/>
</dbReference>
<name>A0AA36JSY4_9DINO</name>
<dbReference type="PROSITE" id="PS50893">
    <property type="entry name" value="ABC_TRANSPORTER_2"/>
    <property type="match status" value="1"/>
</dbReference>
<dbReference type="InterPro" id="IPR047641">
    <property type="entry name" value="ABC_transpr_MalK/UgpC-like"/>
</dbReference>
<dbReference type="Pfam" id="PF00528">
    <property type="entry name" value="BPD_transp_1"/>
    <property type="match status" value="2"/>
</dbReference>
<evidence type="ECO:0000256" key="1">
    <source>
        <dbReference type="ARBA" id="ARBA00004141"/>
    </source>
</evidence>
<dbReference type="Gene3D" id="3.20.20.150">
    <property type="entry name" value="Divalent-metal-dependent TIM barrel enzymes"/>
    <property type="match status" value="1"/>
</dbReference>
<feature type="transmembrane region" description="Helical" evidence="8">
    <location>
        <begin position="740"/>
        <end position="760"/>
    </location>
</feature>
<feature type="transmembrane region" description="Helical" evidence="8">
    <location>
        <begin position="621"/>
        <end position="643"/>
    </location>
</feature>
<dbReference type="InterPro" id="IPR035906">
    <property type="entry name" value="MetI-like_sf"/>
</dbReference>
<feature type="domain" description="ABC transmembrane type-1" evidence="10">
    <location>
        <begin position="675"/>
        <end position="873"/>
    </location>
</feature>
<feature type="transmembrane region" description="Helical" evidence="8">
    <location>
        <begin position="681"/>
        <end position="701"/>
    </location>
</feature>
<feature type="transmembrane region" description="Helical" evidence="8">
    <location>
        <begin position="713"/>
        <end position="734"/>
    </location>
</feature>
<feature type="transmembrane region" description="Helical" evidence="8">
    <location>
        <begin position="466"/>
        <end position="489"/>
    </location>
</feature>
<dbReference type="FunFam" id="3.40.50.300:FF:000042">
    <property type="entry name" value="Maltose/maltodextrin ABC transporter, ATP-binding protein"/>
    <property type="match status" value="1"/>
</dbReference>
<dbReference type="Pfam" id="PF00005">
    <property type="entry name" value="ABC_tran"/>
    <property type="match status" value="1"/>
</dbReference>
<dbReference type="SUPFAM" id="SSF161098">
    <property type="entry name" value="MetI-like"/>
    <property type="match status" value="2"/>
</dbReference>
<evidence type="ECO:0000259" key="10">
    <source>
        <dbReference type="PROSITE" id="PS50928"/>
    </source>
</evidence>
<organism evidence="11 12">
    <name type="scientific">Effrenium voratum</name>
    <dbReference type="NCBI Taxonomy" id="2562239"/>
    <lineage>
        <taxon>Eukaryota</taxon>
        <taxon>Sar</taxon>
        <taxon>Alveolata</taxon>
        <taxon>Dinophyceae</taxon>
        <taxon>Suessiales</taxon>
        <taxon>Symbiodiniaceae</taxon>
        <taxon>Effrenium</taxon>
    </lineage>
</organism>
<keyword evidence="7 8" id="KW-0472">Membrane</keyword>
<dbReference type="SMART" id="SM00382">
    <property type="entry name" value="AAA"/>
    <property type="match status" value="1"/>
</dbReference>
<keyword evidence="6 8" id="KW-1133">Transmembrane helix</keyword>
<dbReference type="InterPro" id="IPR003439">
    <property type="entry name" value="ABC_transporter-like_ATP-bd"/>
</dbReference>
<protein>
    <submittedName>
        <fullName evidence="11">Uncharacterized protein</fullName>
    </submittedName>
</protein>
<dbReference type="GO" id="GO:0005524">
    <property type="term" value="F:ATP binding"/>
    <property type="evidence" value="ECO:0007669"/>
    <property type="project" value="UniProtKB-KW"/>
</dbReference>
<dbReference type="InterPro" id="IPR003593">
    <property type="entry name" value="AAA+_ATPase"/>
</dbReference>
<dbReference type="AlphaFoldDB" id="A0AA36JSY4"/>
<evidence type="ECO:0000256" key="6">
    <source>
        <dbReference type="ARBA" id="ARBA00022989"/>
    </source>
</evidence>
<keyword evidence="5" id="KW-0067">ATP-binding</keyword>
<evidence type="ECO:0000256" key="2">
    <source>
        <dbReference type="ARBA" id="ARBA00022448"/>
    </source>
</evidence>
<dbReference type="GO" id="GO:0022857">
    <property type="term" value="F:transmembrane transporter activity"/>
    <property type="evidence" value="ECO:0007669"/>
    <property type="project" value="UniProtKB-ARBA"/>
</dbReference>
<dbReference type="InterPro" id="IPR017871">
    <property type="entry name" value="ABC_transporter-like_CS"/>
</dbReference>
<dbReference type="Gene3D" id="3.40.50.300">
    <property type="entry name" value="P-loop containing nucleotide triphosphate hydrolases"/>
    <property type="match status" value="1"/>
</dbReference>
<dbReference type="SUPFAM" id="SSF51658">
    <property type="entry name" value="Xylose isomerase-like"/>
    <property type="match status" value="1"/>
</dbReference>
<dbReference type="Proteomes" id="UP001178507">
    <property type="component" value="Unassembled WGS sequence"/>
</dbReference>
<dbReference type="Gene3D" id="1.10.3720.10">
    <property type="entry name" value="MetI-like"/>
    <property type="match status" value="2"/>
</dbReference>
<keyword evidence="2" id="KW-0813">Transport</keyword>
<dbReference type="PROSITE" id="PS00211">
    <property type="entry name" value="ABC_TRANSPORTER_1"/>
    <property type="match status" value="1"/>
</dbReference>
<feature type="transmembrane region" description="Helical" evidence="8">
    <location>
        <begin position="422"/>
        <end position="441"/>
    </location>
</feature>
<feature type="transmembrane region" description="Helical" evidence="8">
    <location>
        <begin position="853"/>
        <end position="873"/>
    </location>
</feature>
<gene>
    <name evidence="11" type="ORF">EVOR1521_LOCUS31854</name>
</gene>
<evidence type="ECO:0000256" key="3">
    <source>
        <dbReference type="ARBA" id="ARBA00022692"/>
    </source>
</evidence>
<feature type="transmembrane region" description="Helical" evidence="8">
    <location>
        <begin position="567"/>
        <end position="585"/>
    </location>
</feature>
<feature type="transmembrane region" description="Helical" evidence="8">
    <location>
        <begin position="386"/>
        <end position="410"/>
    </location>
</feature>
<evidence type="ECO:0000256" key="8">
    <source>
        <dbReference type="SAM" id="Phobius"/>
    </source>
</evidence>
<evidence type="ECO:0000259" key="9">
    <source>
        <dbReference type="PROSITE" id="PS50893"/>
    </source>
</evidence>
<dbReference type="EMBL" id="CAUJNA010003864">
    <property type="protein sequence ID" value="CAJ1411239.1"/>
    <property type="molecule type" value="Genomic_DNA"/>
</dbReference>
<dbReference type="InterPro" id="IPR036237">
    <property type="entry name" value="Xyl_isomerase-like_sf"/>
</dbReference>
<feature type="domain" description="ABC transporter" evidence="9">
    <location>
        <begin position="6"/>
        <end position="236"/>
    </location>
</feature>
<proteinExistence type="predicted"/>
<reference evidence="11" key="1">
    <citation type="submission" date="2023-08" db="EMBL/GenBank/DDBJ databases">
        <authorList>
            <person name="Chen Y."/>
            <person name="Shah S."/>
            <person name="Dougan E. K."/>
            <person name="Thang M."/>
            <person name="Chan C."/>
        </authorList>
    </citation>
    <scope>NUCLEOTIDE SEQUENCE</scope>
</reference>
<keyword evidence="3 8" id="KW-0812">Transmembrane</keyword>
<dbReference type="PROSITE" id="PS50928">
    <property type="entry name" value="ABC_TM1"/>
    <property type="match status" value="2"/>
</dbReference>
<dbReference type="GO" id="GO:0043190">
    <property type="term" value="C:ATP-binding cassette (ABC) transporter complex"/>
    <property type="evidence" value="ECO:0007669"/>
    <property type="project" value="InterPro"/>
</dbReference>
<evidence type="ECO:0000313" key="12">
    <source>
        <dbReference type="Proteomes" id="UP001178507"/>
    </source>
</evidence>
<evidence type="ECO:0000256" key="4">
    <source>
        <dbReference type="ARBA" id="ARBA00022741"/>
    </source>
</evidence>
<feature type="transmembrane region" description="Helical" evidence="8">
    <location>
        <begin position="510"/>
        <end position="530"/>
    </location>
</feature>
<dbReference type="InterPro" id="IPR000515">
    <property type="entry name" value="MetI-like"/>
</dbReference>